<organism evidence="1 2">
    <name type="scientific">Brachionus calyciflorus</name>
    <dbReference type="NCBI Taxonomy" id="104777"/>
    <lineage>
        <taxon>Eukaryota</taxon>
        <taxon>Metazoa</taxon>
        <taxon>Spiralia</taxon>
        <taxon>Gnathifera</taxon>
        <taxon>Rotifera</taxon>
        <taxon>Eurotatoria</taxon>
        <taxon>Monogononta</taxon>
        <taxon>Pseudotrocha</taxon>
        <taxon>Ploima</taxon>
        <taxon>Brachionidae</taxon>
        <taxon>Brachionus</taxon>
    </lineage>
</organism>
<protein>
    <submittedName>
        <fullName evidence="1">Uncharacterized protein</fullName>
    </submittedName>
</protein>
<name>A0A813MCU5_9BILA</name>
<dbReference type="AlphaFoldDB" id="A0A813MCU5"/>
<evidence type="ECO:0000313" key="2">
    <source>
        <dbReference type="Proteomes" id="UP000663879"/>
    </source>
</evidence>
<dbReference type="Proteomes" id="UP000663879">
    <property type="component" value="Unassembled WGS sequence"/>
</dbReference>
<proteinExistence type="predicted"/>
<reference evidence="1" key="1">
    <citation type="submission" date="2021-02" db="EMBL/GenBank/DDBJ databases">
        <authorList>
            <person name="Nowell W R."/>
        </authorList>
    </citation>
    <scope>NUCLEOTIDE SEQUENCE</scope>
    <source>
        <strain evidence="1">Ploen Becks lab</strain>
    </source>
</reference>
<dbReference type="EMBL" id="CAJNOC010000133">
    <property type="protein sequence ID" value="CAF0718017.1"/>
    <property type="molecule type" value="Genomic_DNA"/>
</dbReference>
<accession>A0A813MCU5</accession>
<evidence type="ECO:0000313" key="1">
    <source>
        <dbReference type="EMBL" id="CAF0718017.1"/>
    </source>
</evidence>
<gene>
    <name evidence="1" type="ORF">OXX778_LOCUS1892</name>
</gene>
<comment type="caution">
    <text evidence="1">The sequence shown here is derived from an EMBL/GenBank/DDBJ whole genome shotgun (WGS) entry which is preliminary data.</text>
</comment>
<sequence length="217" mass="25420">MNEDFFKFLNLRPLSQIENYKLPVQAKRPKDLIKFLRIIPFTTVFSNPNYSLLKSLYKDEKCGVTRDFESFINSQKHLQINEPRAKRKTQKFNFSTKNNEVKLKNLFKKCEVIVNRFSFNKILQIKISKETRNFIQRYTKKHDKIDKSIGEEVETIYVEAEFRKHSSQTNTSNNENISCVQLSSPISKKNQQKASKSLPLRSIINSCENTSLDLTGL</sequence>
<keyword evidence="2" id="KW-1185">Reference proteome</keyword>